<feature type="repeat" description="WD" evidence="3">
    <location>
        <begin position="1"/>
        <end position="28"/>
    </location>
</feature>
<dbReference type="PANTHER" id="PTHR19848:SF8">
    <property type="entry name" value="F-BOX AND WD REPEAT DOMAIN CONTAINING 7"/>
    <property type="match status" value="1"/>
</dbReference>
<dbReference type="PROSITE" id="PS50294">
    <property type="entry name" value="WD_REPEATS_REGION"/>
    <property type="match status" value="3"/>
</dbReference>
<feature type="non-terminal residue" evidence="4">
    <location>
        <position position="1"/>
    </location>
</feature>
<dbReference type="EMBL" id="KN839888">
    <property type="protein sequence ID" value="KIJ59422.1"/>
    <property type="molecule type" value="Genomic_DNA"/>
</dbReference>
<dbReference type="InterPro" id="IPR036322">
    <property type="entry name" value="WD40_repeat_dom_sf"/>
</dbReference>
<dbReference type="Pfam" id="PF00400">
    <property type="entry name" value="WD40"/>
    <property type="match status" value="5"/>
</dbReference>
<sequence>PDGKRMVSWSNDQSIRIWEAEEDQVTCVAIAEEVNCVVAFPDGRRFVTVDGEGKLKVLDTEMREIIHEWNGDSHTIWHVTVSPDGTLIATASTSDVGTIMKIWEAESGRLVTHPFETGGAVMSVAFSPDGKKIATGDFLGNIAIFDVEIGSLILGPTTAHKSFVYCIVWSLDGSELFSASTDTIIRKWDTESGLAIGEPLEGHTGWVSLLAISPDGKRLCSASLDKTMRFWDTESGQALGDPLELEEEVKAMTFSPNGEFIASAGWEEKLSLWRVPWWDGDLGQVSV</sequence>
<dbReference type="InterPro" id="IPR015943">
    <property type="entry name" value="WD40/YVTN_repeat-like_dom_sf"/>
</dbReference>
<dbReference type="Gene3D" id="2.130.10.10">
    <property type="entry name" value="YVTN repeat-like/Quinoprotein amine dehydrogenase"/>
    <property type="match status" value="2"/>
</dbReference>
<dbReference type="CDD" id="cd00200">
    <property type="entry name" value="WD40"/>
    <property type="match status" value="1"/>
</dbReference>
<feature type="repeat" description="WD" evidence="3">
    <location>
        <begin position="157"/>
        <end position="198"/>
    </location>
</feature>
<dbReference type="SMART" id="SM00320">
    <property type="entry name" value="WD40"/>
    <property type="match status" value="6"/>
</dbReference>
<name>A0A0C9W997_9AGAM</name>
<dbReference type="PRINTS" id="PR00320">
    <property type="entry name" value="GPROTEINBRPT"/>
</dbReference>
<accession>A0A0C9W997</accession>
<evidence type="ECO:0000313" key="4">
    <source>
        <dbReference type="EMBL" id="KIJ59422.1"/>
    </source>
</evidence>
<evidence type="ECO:0000256" key="1">
    <source>
        <dbReference type="ARBA" id="ARBA00022574"/>
    </source>
</evidence>
<dbReference type="AlphaFoldDB" id="A0A0C9W997"/>
<dbReference type="InterPro" id="IPR001680">
    <property type="entry name" value="WD40_rpt"/>
</dbReference>
<keyword evidence="2" id="KW-0677">Repeat</keyword>
<dbReference type="PROSITE" id="PS00678">
    <property type="entry name" value="WD_REPEATS_1"/>
    <property type="match status" value="1"/>
</dbReference>
<dbReference type="Proteomes" id="UP000053820">
    <property type="component" value="Unassembled WGS sequence"/>
</dbReference>
<evidence type="ECO:0000256" key="2">
    <source>
        <dbReference type="ARBA" id="ARBA00022737"/>
    </source>
</evidence>
<keyword evidence="1 3" id="KW-0853">WD repeat</keyword>
<organism evidence="4 5">
    <name type="scientific">Hydnomerulius pinastri MD-312</name>
    <dbReference type="NCBI Taxonomy" id="994086"/>
    <lineage>
        <taxon>Eukaryota</taxon>
        <taxon>Fungi</taxon>
        <taxon>Dikarya</taxon>
        <taxon>Basidiomycota</taxon>
        <taxon>Agaricomycotina</taxon>
        <taxon>Agaricomycetes</taxon>
        <taxon>Agaricomycetidae</taxon>
        <taxon>Boletales</taxon>
        <taxon>Boletales incertae sedis</taxon>
        <taxon>Leucogyrophana</taxon>
    </lineage>
</organism>
<dbReference type="InterPro" id="IPR020472">
    <property type="entry name" value="WD40_PAC1"/>
</dbReference>
<gene>
    <name evidence="4" type="ORF">HYDPIDRAFT_100761</name>
</gene>
<keyword evidence="5" id="KW-1185">Reference proteome</keyword>
<dbReference type="OrthoDB" id="3203311at2759"/>
<proteinExistence type="predicted"/>
<evidence type="ECO:0000256" key="3">
    <source>
        <dbReference type="PROSITE-ProRule" id="PRU00221"/>
    </source>
</evidence>
<dbReference type="PROSITE" id="PS50082">
    <property type="entry name" value="WD_REPEATS_2"/>
    <property type="match status" value="3"/>
</dbReference>
<dbReference type="SUPFAM" id="SSF50978">
    <property type="entry name" value="WD40 repeat-like"/>
    <property type="match status" value="1"/>
</dbReference>
<feature type="repeat" description="WD" evidence="3">
    <location>
        <begin position="200"/>
        <end position="241"/>
    </location>
</feature>
<dbReference type="InterPro" id="IPR019775">
    <property type="entry name" value="WD40_repeat_CS"/>
</dbReference>
<protein>
    <submittedName>
        <fullName evidence="4">Unplaced genomic scaffold scaffold_54, whole genome shotgun sequence</fullName>
    </submittedName>
</protein>
<dbReference type="PANTHER" id="PTHR19848">
    <property type="entry name" value="WD40 REPEAT PROTEIN"/>
    <property type="match status" value="1"/>
</dbReference>
<evidence type="ECO:0000313" key="5">
    <source>
        <dbReference type="Proteomes" id="UP000053820"/>
    </source>
</evidence>
<reference evidence="4 5" key="1">
    <citation type="submission" date="2014-04" db="EMBL/GenBank/DDBJ databases">
        <title>Evolutionary Origins and Diversification of the Mycorrhizal Mutualists.</title>
        <authorList>
            <consortium name="DOE Joint Genome Institute"/>
            <consortium name="Mycorrhizal Genomics Consortium"/>
            <person name="Kohler A."/>
            <person name="Kuo A."/>
            <person name="Nagy L.G."/>
            <person name="Floudas D."/>
            <person name="Copeland A."/>
            <person name="Barry K.W."/>
            <person name="Cichocki N."/>
            <person name="Veneault-Fourrey C."/>
            <person name="LaButti K."/>
            <person name="Lindquist E.A."/>
            <person name="Lipzen A."/>
            <person name="Lundell T."/>
            <person name="Morin E."/>
            <person name="Murat C."/>
            <person name="Riley R."/>
            <person name="Ohm R."/>
            <person name="Sun H."/>
            <person name="Tunlid A."/>
            <person name="Henrissat B."/>
            <person name="Grigoriev I.V."/>
            <person name="Hibbett D.S."/>
            <person name="Martin F."/>
        </authorList>
    </citation>
    <scope>NUCLEOTIDE SEQUENCE [LARGE SCALE GENOMIC DNA]</scope>
    <source>
        <strain evidence="4 5">MD-312</strain>
    </source>
</reference>
<dbReference type="HOGENOM" id="CLU_000288_57_33_1"/>